<dbReference type="GO" id="GO:0004556">
    <property type="term" value="F:alpha-amylase activity"/>
    <property type="evidence" value="ECO:0007669"/>
    <property type="project" value="UniProtKB-EC"/>
</dbReference>
<name>A0AAF0DAF6_9EURO</name>
<dbReference type="InterPro" id="IPR013780">
    <property type="entry name" value="Glyco_hydro_b"/>
</dbReference>
<dbReference type="EMBL" id="CP120627">
    <property type="protein sequence ID" value="WEW54728.1"/>
    <property type="molecule type" value="Genomic_DNA"/>
</dbReference>
<dbReference type="Gene3D" id="2.60.40.1180">
    <property type="entry name" value="Golgi alpha-mannosidase II"/>
    <property type="match status" value="1"/>
</dbReference>
<dbReference type="SUPFAM" id="SSF51011">
    <property type="entry name" value="Glycosyl hydrolase domain"/>
    <property type="match status" value="1"/>
</dbReference>
<keyword evidence="9" id="KW-1185">Reference proteome</keyword>
<evidence type="ECO:0000259" key="7">
    <source>
        <dbReference type="SMART" id="SM00642"/>
    </source>
</evidence>
<comment type="similarity">
    <text evidence="2">Belongs to the glycosyl hydrolase 13 family.</text>
</comment>
<dbReference type="InterPro" id="IPR017853">
    <property type="entry name" value="GH"/>
</dbReference>
<evidence type="ECO:0000256" key="1">
    <source>
        <dbReference type="ARBA" id="ARBA00001913"/>
    </source>
</evidence>
<protein>
    <submittedName>
        <fullName evidence="8">Alpha-amylase</fullName>
        <ecNumber evidence="8">3.2.1.1</ecNumber>
    </submittedName>
</protein>
<keyword evidence="4 8" id="KW-0378">Hydrolase</keyword>
<sequence length="508" mass="57794">MNDQGEGAIPKPKQNELMFQAFEWNVPADHQHWNRLAEGLVSLKEIGVTSIWIPPGCKAIESTCNGYGVYDLYDIGEFDQKGSVPTKWGSKKELQALVKSAYEMDIRILWDAVLNHKAGADKTEKCLATRVHPNNRNHELDKPPKLIEAWLGFTFPGRGNVYSSMKYHWEHFSGIDQDLFTGLKGIFKIVGDNKNCKKSWAPDVSKENGNYDYLMFADVDFSHKDVRDDVKNWIQWLRCQMPIGGLRLDAVKHYSRSFLLEFLVHIKDRVGPDWFFAAEYWSPEVDDLLCYLKNMKNLVALFDVPLVHNISKISQKERADLRKIFKKTLVSKRPDSAVTFVMNHDTLPVDWWFKPLAYALILLRKDGVPCVFYGDLHGINETPLNAAEPPVTNLGSLVLARTLYAYGSQRDYFNQKHCLGFVRSGSEDHPSGLACIMSNAGRAFKFMYVGMKHAGEAWTEVYGEYGGTVKINCMGYGRFGVMGKSVSVWVNSEAKGRERFSGLKRITF</sequence>
<accession>A0AAF0DAF6</accession>
<dbReference type="CDD" id="cd11318">
    <property type="entry name" value="AmyAc_bac_fung_AmyA"/>
    <property type="match status" value="1"/>
</dbReference>
<dbReference type="NCBIfam" id="NF006968">
    <property type="entry name" value="PRK09441.1-1"/>
    <property type="match status" value="1"/>
</dbReference>
<dbReference type="NCBIfam" id="NF006969">
    <property type="entry name" value="PRK09441.1-2"/>
    <property type="match status" value="1"/>
</dbReference>
<evidence type="ECO:0000313" key="8">
    <source>
        <dbReference type="EMBL" id="WEW54728.1"/>
    </source>
</evidence>
<evidence type="ECO:0000256" key="4">
    <source>
        <dbReference type="ARBA" id="ARBA00022801"/>
    </source>
</evidence>
<dbReference type="Proteomes" id="UP001219355">
    <property type="component" value="Chromosome 1"/>
</dbReference>
<keyword evidence="5" id="KW-0119">Carbohydrate metabolism</keyword>
<dbReference type="GO" id="GO:0005509">
    <property type="term" value="F:calcium ion binding"/>
    <property type="evidence" value="ECO:0007669"/>
    <property type="project" value="InterPro"/>
</dbReference>
<dbReference type="Gene3D" id="3.20.20.80">
    <property type="entry name" value="Glycosidases"/>
    <property type="match status" value="1"/>
</dbReference>
<feature type="domain" description="Glycosyl hydrolase family 13 catalytic" evidence="7">
    <location>
        <begin position="16"/>
        <end position="401"/>
    </location>
</feature>
<reference evidence="8" key="1">
    <citation type="submission" date="2023-03" db="EMBL/GenBank/DDBJ databases">
        <title>Emydomyces testavorans Genome Sequence.</title>
        <authorList>
            <person name="Hoyer L."/>
        </authorList>
    </citation>
    <scope>NUCLEOTIDE SEQUENCE</scope>
    <source>
        <strain evidence="8">16-2883</strain>
    </source>
</reference>
<comment type="cofactor">
    <cofactor evidence="1">
        <name>Ca(2+)</name>
        <dbReference type="ChEBI" id="CHEBI:29108"/>
    </cofactor>
</comment>
<dbReference type="Pfam" id="PF00128">
    <property type="entry name" value="Alpha-amylase"/>
    <property type="match status" value="1"/>
</dbReference>
<dbReference type="PIRSF" id="PIRSF001021">
    <property type="entry name" value="Alph-amls_thrmst"/>
    <property type="match status" value="1"/>
</dbReference>
<evidence type="ECO:0000256" key="5">
    <source>
        <dbReference type="ARBA" id="ARBA00023277"/>
    </source>
</evidence>
<dbReference type="AlphaFoldDB" id="A0AAF0DAF6"/>
<keyword evidence="3" id="KW-0479">Metal-binding</keyword>
<evidence type="ECO:0000256" key="6">
    <source>
        <dbReference type="ARBA" id="ARBA00023295"/>
    </source>
</evidence>
<evidence type="ECO:0000313" key="9">
    <source>
        <dbReference type="Proteomes" id="UP001219355"/>
    </source>
</evidence>
<evidence type="ECO:0000256" key="2">
    <source>
        <dbReference type="ARBA" id="ARBA00008061"/>
    </source>
</evidence>
<dbReference type="Gene3D" id="2.40.30.140">
    <property type="match status" value="1"/>
</dbReference>
<dbReference type="SMART" id="SM00642">
    <property type="entry name" value="Aamy"/>
    <property type="match status" value="1"/>
</dbReference>
<keyword evidence="6 8" id="KW-0326">Glycosidase</keyword>
<proteinExistence type="inferred from homology"/>
<organism evidence="8 9">
    <name type="scientific">Emydomyces testavorans</name>
    <dbReference type="NCBI Taxonomy" id="2070801"/>
    <lineage>
        <taxon>Eukaryota</taxon>
        <taxon>Fungi</taxon>
        <taxon>Dikarya</taxon>
        <taxon>Ascomycota</taxon>
        <taxon>Pezizomycotina</taxon>
        <taxon>Eurotiomycetes</taxon>
        <taxon>Eurotiomycetidae</taxon>
        <taxon>Onygenales</taxon>
        <taxon>Nannizziopsiaceae</taxon>
        <taxon>Emydomyces</taxon>
    </lineage>
</organism>
<dbReference type="SUPFAM" id="SSF51445">
    <property type="entry name" value="(Trans)glycosidases"/>
    <property type="match status" value="1"/>
</dbReference>
<gene>
    <name evidence="8" type="ORF">PRK78_000153</name>
</gene>
<dbReference type="EC" id="3.2.1.1" evidence="8"/>
<dbReference type="InterPro" id="IPR006047">
    <property type="entry name" value="GH13_cat_dom"/>
</dbReference>
<dbReference type="GO" id="GO:0005975">
    <property type="term" value="P:carbohydrate metabolic process"/>
    <property type="evidence" value="ECO:0007669"/>
    <property type="project" value="InterPro"/>
</dbReference>
<evidence type="ECO:0000256" key="3">
    <source>
        <dbReference type="ARBA" id="ARBA00022723"/>
    </source>
</evidence>
<dbReference type="InterPro" id="IPR013776">
    <property type="entry name" value="A-amylase_thermo"/>
</dbReference>
<dbReference type="PANTHER" id="PTHR43447">
    <property type="entry name" value="ALPHA-AMYLASE"/>
    <property type="match status" value="1"/>
</dbReference>